<reference evidence="7" key="1">
    <citation type="journal article" date="2014" name="Int. J. Syst. Evol. Microbiol.">
        <title>Complete genome sequence of Corynebacterium casei LMG S-19264T (=DSM 44701T), isolated from a smear-ripened cheese.</title>
        <authorList>
            <consortium name="US DOE Joint Genome Institute (JGI-PGF)"/>
            <person name="Walter F."/>
            <person name="Albersmeier A."/>
            <person name="Kalinowski J."/>
            <person name="Ruckert C."/>
        </authorList>
    </citation>
    <scope>NUCLEOTIDE SEQUENCE</scope>
    <source>
        <strain evidence="7">CGMCC 1.7086</strain>
    </source>
</reference>
<dbReference type="InterPro" id="IPR001647">
    <property type="entry name" value="HTH_TetR"/>
</dbReference>
<dbReference type="InterPro" id="IPR036271">
    <property type="entry name" value="Tet_transcr_reg_TetR-rel_C_sf"/>
</dbReference>
<keyword evidence="3 5" id="KW-0238">DNA-binding</keyword>
<dbReference type="Proteomes" id="UP000606935">
    <property type="component" value="Unassembled WGS sequence"/>
</dbReference>
<evidence type="ECO:0000256" key="2">
    <source>
        <dbReference type="ARBA" id="ARBA00023015"/>
    </source>
</evidence>
<protein>
    <submittedName>
        <fullName evidence="7">TetR family transcriptional regulator</fullName>
    </submittedName>
</protein>
<dbReference type="GO" id="GO:0000976">
    <property type="term" value="F:transcription cis-regulatory region binding"/>
    <property type="evidence" value="ECO:0007669"/>
    <property type="project" value="TreeGrafter"/>
</dbReference>
<dbReference type="GO" id="GO:0003700">
    <property type="term" value="F:DNA-binding transcription factor activity"/>
    <property type="evidence" value="ECO:0007669"/>
    <property type="project" value="TreeGrafter"/>
</dbReference>
<accession>A0A917YV98</accession>
<keyword evidence="1" id="KW-0678">Repressor</keyword>
<keyword evidence="4" id="KW-0804">Transcription</keyword>
<evidence type="ECO:0000313" key="8">
    <source>
        <dbReference type="Proteomes" id="UP000606935"/>
    </source>
</evidence>
<dbReference type="Gene3D" id="1.10.357.10">
    <property type="entry name" value="Tetracycline Repressor, domain 2"/>
    <property type="match status" value="1"/>
</dbReference>
<evidence type="ECO:0000313" key="7">
    <source>
        <dbReference type="EMBL" id="GGO66472.1"/>
    </source>
</evidence>
<dbReference type="PANTHER" id="PTHR30055">
    <property type="entry name" value="HTH-TYPE TRANSCRIPTIONAL REGULATOR RUTR"/>
    <property type="match status" value="1"/>
</dbReference>
<evidence type="ECO:0000256" key="1">
    <source>
        <dbReference type="ARBA" id="ARBA00022491"/>
    </source>
</evidence>
<evidence type="ECO:0000259" key="6">
    <source>
        <dbReference type="PROSITE" id="PS50977"/>
    </source>
</evidence>
<dbReference type="InterPro" id="IPR009057">
    <property type="entry name" value="Homeodomain-like_sf"/>
</dbReference>
<reference evidence="7" key="2">
    <citation type="submission" date="2020-09" db="EMBL/GenBank/DDBJ databases">
        <authorList>
            <person name="Sun Q."/>
            <person name="Zhou Y."/>
        </authorList>
    </citation>
    <scope>NUCLEOTIDE SEQUENCE</scope>
    <source>
        <strain evidence="7">CGMCC 1.7086</strain>
    </source>
</reference>
<dbReference type="PROSITE" id="PS50977">
    <property type="entry name" value="HTH_TETR_2"/>
    <property type="match status" value="1"/>
</dbReference>
<sequence length="222" mass="25126">MVLFTLQNKNNTETSTMVRRTKADAEATRCTILDAAEQLFYEQGVSRTTLEKIARAAGVTRGAIYWHFTDKADLFNAMLERIRLPFRQMLSELDHSTETDPFLRIRDVMIRSLEIVGQSEQHRRVLTIVFHRCEYIDELNPAVRQQEHLNNEVHDTMQRAFTRAAKVGLLNPAITPALAASALNAYLGGLIAKYLLHPEQCDLANHAAELIDGLLLGLKKPD</sequence>
<keyword evidence="2" id="KW-0805">Transcription regulation</keyword>
<dbReference type="InterPro" id="IPR023772">
    <property type="entry name" value="DNA-bd_HTH_TetR-type_CS"/>
</dbReference>
<gene>
    <name evidence="7" type="ORF">GCM10010982_10740</name>
</gene>
<dbReference type="InterPro" id="IPR050109">
    <property type="entry name" value="HTH-type_TetR-like_transc_reg"/>
</dbReference>
<feature type="domain" description="HTH tetR-type" evidence="6">
    <location>
        <begin position="26"/>
        <end position="86"/>
    </location>
</feature>
<dbReference type="AlphaFoldDB" id="A0A917YV98"/>
<evidence type="ECO:0000256" key="3">
    <source>
        <dbReference type="ARBA" id="ARBA00023125"/>
    </source>
</evidence>
<dbReference type="SUPFAM" id="SSF46689">
    <property type="entry name" value="Homeodomain-like"/>
    <property type="match status" value="1"/>
</dbReference>
<feature type="DNA-binding region" description="H-T-H motif" evidence="5">
    <location>
        <begin position="49"/>
        <end position="68"/>
    </location>
</feature>
<evidence type="ECO:0000256" key="5">
    <source>
        <dbReference type="PROSITE-ProRule" id="PRU00335"/>
    </source>
</evidence>
<keyword evidence="8" id="KW-1185">Reference proteome</keyword>
<name>A0A917YV98_9ALTE</name>
<dbReference type="RefSeq" id="WP_229702062.1">
    <property type="nucleotide sequence ID" value="NZ_BMLS01000001.1"/>
</dbReference>
<dbReference type="SUPFAM" id="SSF48498">
    <property type="entry name" value="Tetracyclin repressor-like, C-terminal domain"/>
    <property type="match status" value="1"/>
</dbReference>
<dbReference type="PANTHER" id="PTHR30055:SF240">
    <property type="entry name" value="HTH-TYPE TRANSCRIPTIONAL REGULATOR ACRR"/>
    <property type="match status" value="1"/>
</dbReference>
<dbReference type="PROSITE" id="PS01081">
    <property type="entry name" value="HTH_TETR_1"/>
    <property type="match status" value="1"/>
</dbReference>
<organism evidence="7 8">
    <name type="scientific">Bowmanella pacifica</name>
    <dbReference type="NCBI Taxonomy" id="502051"/>
    <lineage>
        <taxon>Bacteria</taxon>
        <taxon>Pseudomonadati</taxon>
        <taxon>Pseudomonadota</taxon>
        <taxon>Gammaproteobacteria</taxon>
        <taxon>Alteromonadales</taxon>
        <taxon>Alteromonadaceae</taxon>
        <taxon>Bowmanella</taxon>
    </lineage>
</organism>
<dbReference type="PRINTS" id="PR00455">
    <property type="entry name" value="HTHTETR"/>
</dbReference>
<proteinExistence type="predicted"/>
<comment type="caution">
    <text evidence="7">The sequence shown here is derived from an EMBL/GenBank/DDBJ whole genome shotgun (WGS) entry which is preliminary data.</text>
</comment>
<evidence type="ECO:0000256" key="4">
    <source>
        <dbReference type="ARBA" id="ARBA00023163"/>
    </source>
</evidence>
<dbReference type="Pfam" id="PF08361">
    <property type="entry name" value="TetR_C_2"/>
    <property type="match status" value="1"/>
</dbReference>
<dbReference type="EMBL" id="BMLS01000001">
    <property type="protein sequence ID" value="GGO66472.1"/>
    <property type="molecule type" value="Genomic_DNA"/>
</dbReference>
<dbReference type="Pfam" id="PF00440">
    <property type="entry name" value="TetR_N"/>
    <property type="match status" value="1"/>
</dbReference>
<dbReference type="InterPro" id="IPR013572">
    <property type="entry name" value="Tscrpt_reg_MAATS_C"/>
</dbReference>